<dbReference type="Gene3D" id="3.10.120.10">
    <property type="entry name" value="Cytochrome b5-like heme/steroid binding domain"/>
    <property type="match status" value="1"/>
</dbReference>
<keyword evidence="11" id="KW-1185">Reference proteome</keyword>
<evidence type="ECO:0000256" key="6">
    <source>
        <dbReference type="ARBA" id="ARBA00023136"/>
    </source>
</evidence>
<dbReference type="SMART" id="SM01117">
    <property type="entry name" value="Cyt-b5"/>
    <property type="match status" value="1"/>
</dbReference>
<protein>
    <submittedName>
        <fullName evidence="10">Cytochrome b5 type B</fullName>
    </submittedName>
</protein>
<dbReference type="InterPro" id="IPR018506">
    <property type="entry name" value="Cyt_B5_heme-BS"/>
</dbReference>
<dbReference type="PANTHER" id="PTHR19359">
    <property type="entry name" value="CYTOCHROME B5"/>
    <property type="match status" value="1"/>
</dbReference>
<dbReference type="InterPro" id="IPR050668">
    <property type="entry name" value="Cytochrome_b5"/>
</dbReference>
<keyword evidence="4 8" id="KW-0479">Metal-binding</keyword>
<dbReference type="PROSITE" id="PS50255">
    <property type="entry name" value="CYTOCHROME_B5_2"/>
    <property type="match status" value="1"/>
</dbReference>
<dbReference type="FunFam" id="3.10.120.10:FF:000002">
    <property type="entry name" value="Cytochrome b5 type B"/>
    <property type="match status" value="1"/>
</dbReference>
<evidence type="ECO:0000256" key="1">
    <source>
        <dbReference type="ARBA" id="ARBA00004370"/>
    </source>
</evidence>
<dbReference type="PRINTS" id="PR00363">
    <property type="entry name" value="CYTOCHROMEB5"/>
</dbReference>
<name>A0A9Q1C906_HOLLE</name>
<feature type="domain" description="Cytochrome b5 heme-binding" evidence="9">
    <location>
        <begin position="24"/>
        <end position="100"/>
    </location>
</feature>
<dbReference type="AlphaFoldDB" id="A0A9Q1C906"/>
<dbReference type="EMBL" id="JAIZAY010000005">
    <property type="protein sequence ID" value="KAJ8041478.1"/>
    <property type="molecule type" value="Genomic_DNA"/>
</dbReference>
<evidence type="ECO:0000256" key="7">
    <source>
        <dbReference type="ARBA" id="ARBA00038168"/>
    </source>
</evidence>
<evidence type="ECO:0000259" key="9">
    <source>
        <dbReference type="PROSITE" id="PS50255"/>
    </source>
</evidence>
<keyword evidence="2 8" id="KW-0349">Heme</keyword>
<dbReference type="GO" id="GO:0020037">
    <property type="term" value="F:heme binding"/>
    <property type="evidence" value="ECO:0007669"/>
    <property type="project" value="UniProtKB-UniRule"/>
</dbReference>
<comment type="subcellular location">
    <subcellularLocation>
        <location evidence="1">Membrane</location>
    </subcellularLocation>
</comment>
<evidence type="ECO:0000256" key="5">
    <source>
        <dbReference type="ARBA" id="ARBA00023004"/>
    </source>
</evidence>
<evidence type="ECO:0000313" key="11">
    <source>
        <dbReference type="Proteomes" id="UP001152320"/>
    </source>
</evidence>
<keyword evidence="6" id="KW-0472">Membrane</keyword>
<comment type="similarity">
    <text evidence="7 8">Belongs to the cytochrome b5 family.</text>
</comment>
<dbReference type="GO" id="GO:0016020">
    <property type="term" value="C:membrane"/>
    <property type="evidence" value="ECO:0007669"/>
    <property type="project" value="UniProtKB-SubCell"/>
</dbReference>
<comment type="caution">
    <text evidence="10">The sequence shown here is derived from an EMBL/GenBank/DDBJ whole genome shotgun (WGS) entry which is preliminary data.</text>
</comment>
<evidence type="ECO:0000256" key="2">
    <source>
        <dbReference type="ARBA" id="ARBA00022617"/>
    </source>
</evidence>
<dbReference type="SUPFAM" id="SSF55856">
    <property type="entry name" value="Cytochrome b5-like heme/steroid binding domain"/>
    <property type="match status" value="1"/>
</dbReference>
<reference evidence="10" key="1">
    <citation type="submission" date="2021-10" db="EMBL/GenBank/DDBJ databases">
        <title>Tropical sea cucumber genome reveals ecological adaptation and Cuvierian tubules defense mechanism.</title>
        <authorList>
            <person name="Chen T."/>
        </authorList>
    </citation>
    <scope>NUCLEOTIDE SEQUENCE</scope>
    <source>
        <strain evidence="10">Nanhai2018</strain>
        <tissue evidence="10">Muscle</tissue>
    </source>
</reference>
<keyword evidence="5 8" id="KW-0408">Iron</keyword>
<proteinExistence type="inferred from homology"/>
<dbReference type="OrthoDB" id="260519at2759"/>
<dbReference type="PROSITE" id="PS00191">
    <property type="entry name" value="CYTOCHROME_B5_1"/>
    <property type="match status" value="1"/>
</dbReference>
<dbReference type="GO" id="GO:0046872">
    <property type="term" value="F:metal ion binding"/>
    <property type="evidence" value="ECO:0007669"/>
    <property type="project" value="UniProtKB-UniRule"/>
</dbReference>
<keyword evidence="3" id="KW-0812">Transmembrane</keyword>
<gene>
    <name evidence="10" type="ORF">HOLleu_12305</name>
</gene>
<evidence type="ECO:0000256" key="4">
    <source>
        <dbReference type="ARBA" id="ARBA00022723"/>
    </source>
</evidence>
<dbReference type="Pfam" id="PF00173">
    <property type="entry name" value="Cyt-b5"/>
    <property type="match status" value="1"/>
</dbReference>
<accession>A0A9Q1C906</accession>
<evidence type="ECO:0000256" key="8">
    <source>
        <dbReference type="RuleBase" id="RU362121"/>
    </source>
</evidence>
<dbReference type="InterPro" id="IPR036400">
    <property type="entry name" value="Cyt_B5-like_heme/steroid_sf"/>
</dbReference>
<dbReference type="InterPro" id="IPR001199">
    <property type="entry name" value="Cyt_B5-like_heme/steroid-bd"/>
</dbReference>
<dbReference type="Proteomes" id="UP001152320">
    <property type="component" value="Chromosome 5"/>
</dbReference>
<evidence type="ECO:0000256" key="3">
    <source>
        <dbReference type="ARBA" id="ARBA00022692"/>
    </source>
</evidence>
<evidence type="ECO:0000313" key="10">
    <source>
        <dbReference type="EMBL" id="KAJ8041478.1"/>
    </source>
</evidence>
<organism evidence="10 11">
    <name type="scientific">Holothuria leucospilota</name>
    <name type="common">Black long sea cucumber</name>
    <name type="synonym">Mertensiothuria leucospilota</name>
    <dbReference type="NCBI Taxonomy" id="206669"/>
    <lineage>
        <taxon>Eukaryota</taxon>
        <taxon>Metazoa</taxon>
        <taxon>Echinodermata</taxon>
        <taxon>Eleutherozoa</taxon>
        <taxon>Echinozoa</taxon>
        <taxon>Holothuroidea</taxon>
        <taxon>Aspidochirotacea</taxon>
        <taxon>Aspidochirotida</taxon>
        <taxon>Holothuriidae</taxon>
        <taxon>Holothuria</taxon>
    </lineage>
</organism>
<sequence>MERSDVQIDQKLTSSEIISQEPVLQLWTFQEVAKHSSPSSLWIVINNHVYDVTEFIYEHPGGMEVILEFAGMDATGAFEGKGHSDDAKQLLQKYHIGKLHESDHRG</sequence>